<accession>A0A2B4R5H5</accession>
<protein>
    <submittedName>
        <fullName evidence="2">Uncharacterized protein</fullName>
    </submittedName>
</protein>
<dbReference type="EMBL" id="LSMT01001390">
    <property type="protein sequence ID" value="PFX12406.1"/>
    <property type="molecule type" value="Genomic_DNA"/>
</dbReference>
<dbReference type="Proteomes" id="UP000225706">
    <property type="component" value="Unassembled WGS sequence"/>
</dbReference>
<evidence type="ECO:0000256" key="1">
    <source>
        <dbReference type="SAM" id="MobiDB-lite"/>
    </source>
</evidence>
<name>A0A2B4R5H5_STYPI</name>
<feature type="compositionally biased region" description="Basic and acidic residues" evidence="1">
    <location>
        <begin position="138"/>
        <end position="152"/>
    </location>
</feature>
<keyword evidence="3" id="KW-1185">Reference proteome</keyword>
<evidence type="ECO:0000313" key="2">
    <source>
        <dbReference type="EMBL" id="PFX12406.1"/>
    </source>
</evidence>
<evidence type="ECO:0000313" key="3">
    <source>
        <dbReference type="Proteomes" id="UP000225706"/>
    </source>
</evidence>
<feature type="region of interest" description="Disordered" evidence="1">
    <location>
        <begin position="131"/>
        <end position="152"/>
    </location>
</feature>
<dbReference type="AlphaFoldDB" id="A0A2B4R5H5"/>
<gene>
    <name evidence="2" type="ORF">AWC38_SpisGene23649</name>
</gene>
<proteinExistence type="predicted"/>
<comment type="caution">
    <text evidence="2">The sequence shown here is derived from an EMBL/GenBank/DDBJ whole genome shotgun (WGS) entry which is preliminary data.</text>
</comment>
<sequence>MMSLLSFFDAYSEPEFREEGPKLHHFRIYIFKTTESVRTKRNALQANDSSSTSENASSVLYDTNDDHQEANCDQGEAVCLRLIGGEEGLDLEDDTLLEGVIFENNELTIYGDTRVPGNSIRALQTVDLNAISGGSSDSQKKRTDLTGNQKEKEKDTSLLQTKLCKAISVVVGTTPEVQKLDQARRLHKSKPNNIVLANDYQTKLSLVQSKVLAEQRKRKKKFEEWEKDFFVTHNCLLALPEDINNNATPKELKKKIKYANRLFNEWKMDALGCK</sequence>
<reference evidence="3" key="1">
    <citation type="journal article" date="2017" name="bioRxiv">
        <title>Comparative analysis of the genomes of Stylophora pistillata and Acropora digitifera provides evidence for extensive differences between species of corals.</title>
        <authorList>
            <person name="Voolstra C.R."/>
            <person name="Li Y."/>
            <person name="Liew Y.J."/>
            <person name="Baumgarten S."/>
            <person name="Zoccola D."/>
            <person name="Flot J.-F."/>
            <person name="Tambutte S."/>
            <person name="Allemand D."/>
            <person name="Aranda M."/>
        </authorList>
    </citation>
    <scope>NUCLEOTIDE SEQUENCE [LARGE SCALE GENOMIC DNA]</scope>
</reference>
<organism evidence="2 3">
    <name type="scientific">Stylophora pistillata</name>
    <name type="common">Smooth cauliflower coral</name>
    <dbReference type="NCBI Taxonomy" id="50429"/>
    <lineage>
        <taxon>Eukaryota</taxon>
        <taxon>Metazoa</taxon>
        <taxon>Cnidaria</taxon>
        <taxon>Anthozoa</taxon>
        <taxon>Hexacorallia</taxon>
        <taxon>Scleractinia</taxon>
        <taxon>Astrocoeniina</taxon>
        <taxon>Pocilloporidae</taxon>
        <taxon>Stylophora</taxon>
    </lineage>
</organism>